<evidence type="ECO:0000313" key="8">
    <source>
        <dbReference type="Proteomes" id="UP000187209"/>
    </source>
</evidence>
<dbReference type="Pfam" id="PF00246">
    <property type="entry name" value="Peptidase_M14"/>
    <property type="match status" value="1"/>
</dbReference>
<dbReference type="InterPro" id="IPR040626">
    <property type="entry name" value="Pepdidase_M14_N"/>
</dbReference>
<dbReference type="GO" id="GO:0006508">
    <property type="term" value="P:proteolysis"/>
    <property type="evidence" value="ECO:0007669"/>
    <property type="project" value="InterPro"/>
</dbReference>
<comment type="caution">
    <text evidence="7">The sequence shown here is derived from an EMBL/GenBank/DDBJ whole genome shotgun (WGS) entry which is preliminary data.</text>
</comment>
<evidence type="ECO:0000256" key="3">
    <source>
        <dbReference type="PROSITE-ProRule" id="PRU01379"/>
    </source>
</evidence>
<dbReference type="GO" id="GO:0008270">
    <property type="term" value="F:zinc ion binding"/>
    <property type="evidence" value="ECO:0007669"/>
    <property type="project" value="InterPro"/>
</dbReference>
<evidence type="ECO:0000259" key="6">
    <source>
        <dbReference type="PROSITE" id="PS52035"/>
    </source>
</evidence>
<feature type="coiled-coil region" evidence="4">
    <location>
        <begin position="546"/>
        <end position="576"/>
    </location>
</feature>
<dbReference type="SUPFAM" id="SSF53187">
    <property type="entry name" value="Zn-dependent exopeptidases"/>
    <property type="match status" value="1"/>
</dbReference>
<dbReference type="SMART" id="SM00631">
    <property type="entry name" value="Zn_pept"/>
    <property type="match status" value="1"/>
</dbReference>
<dbReference type="Gene3D" id="2.60.40.3120">
    <property type="match status" value="1"/>
</dbReference>
<accession>A0A1R2CRC9</accession>
<dbReference type="PANTHER" id="PTHR12756:SF11">
    <property type="entry name" value="CYTOSOLIC CARBOXYPEPTIDASE 1"/>
    <property type="match status" value="1"/>
</dbReference>
<name>A0A1R2CRC9_9CILI</name>
<evidence type="ECO:0000313" key="7">
    <source>
        <dbReference type="EMBL" id="OMJ91543.1"/>
    </source>
</evidence>
<dbReference type="InterPro" id="IPR000834">
    <property type="entry name" value="Peptidase_M14"/>
</dbReference>
<dbReference type="PANTHER" id="PTHR12756">
    <property type="entry name" value="CYTOSOLIC CARBOXYPEPTIDASE"/>
    <property type="match status" value="1"/>
</dbReference>
<keyword evidence="8" id="KW-1185">Reference proteome</keyword>
<gene>
    <name evidence="7" type="ORF">SteCoe_5917</name>
</gene>
<dbReference type="GO" id="GO:0004181">
    <property type="term" value="F:metallocarboxypeptidase activity"/>
    <property type="evidence" value="ECO:0007669"/>
    <property type="project" value="InterPro"/>
</dbReference>
<sequence length="784" mass="91741">MFRFKEDYQELEDTFRLQNSYTTRMHHYKFEHGGMLVYDSKACIVCGNQTESLPKANPELPKMLKSQVKKDLETADEKEAYYFKNMKEYLPMSNFPYEYILEIPNDSITLRFNSKFESGNLYKSIKLSDYDYNIYIHNDIGTYNQNHWYYFSVINPRKTSITFKIVNMRKKDMLYISGMQPSVYSVKSFKEFGTRWHREGTNITYTENSPTSTANFVGRQKYYTLSFNYSFKFENDEVFFAYSVPYTYTDLTQYLDNIKDNYSDIAEVIPLCKTIAGNICYKLIITEGIMDYNIEKKKIKKNKKLLKKERKAVVFMARVHSGETVSSYMMKGAIDYLLSSPARQLRKNYVFCVIPMLNPDGVRYGNYRASLLGVDLNRRWQKPNKYLHPTIFYAKKMIEELKNQHEIMLVCDLHGHTKKKNVFMYGCSLNSQETLDKERNLISRVIPYHLSRKNSFFSFQDSHFRIEKSKESTARIVIYQEFEITHSYTMEASFFGPSSSESFKTNRNGDMHFTTEDLETLGMDLSKCCNFFTSHKIYTKKIKQTNNFLKEELLKEEKLLEKKEEIEEDILNEEVTIIIKEKVCDEVDVVDVGADPESSGSESEPSDTEIPNGVYKKKSNSKPIPVILKEEPMPSRTLNSSVKPLSIRKPQIADGEWSRRRPIKSPMITFKIQETVSPQNFHFPLQSRFNPFALDIKLKSDIPELEIQKRIPNISKSQKKPPVIPNKPKNTEMYLPALLNVNLPDIQSNVKQHKKRGRERGYSEYELPKQEVFHASTASYSENL</sequence>
<organism evidence="7 8">
    <name type="scientific">Stentor coeruleus</name>
    <dbReference type="NCBI Taxonomy" id="5963"/>
    <lineage>
        <taxon>Eukaryota</taxon>
        <taxon>Sar</taxon>
        <taxon>Alveolata</taxon>
        <taxon>Ciliophora</taxon>
        <taxon>Postciliodesmatophora</taxon>
        <taxon>Heterotrichea</taxon>
        <taxon>Heterotrichida</taxon>
        <taxon>Stentoridae</taxon>
        <taxon>Stentor</taxon>
    </lineage>
</organism>
<reference evidence="7 8" key="1">
    <citation type="submission" date="2016-11" db="EMBL/GenBank/DDBJ databases">
        <title>The macronuclear genome of Stentor coeruleus: a giant cell with tiny introns.</title>
        <authorList>
            <person name="Slabodnick M."/>
            <person name="Ruby J.G."/>
            <person name="Reiff S.B."/>
            <person name="Swart E.C."/>
            <person name="Gosai S."/>
            <person name="Prabakaran S."/>
            <person name="Witkowska E."/>
            <person name="Larue G.E."/>
            <person name="Fisher S."/>
            <person name="Freeman R.M."/>
            <person name="Gunawardena J."/>
            <person name="Chu W."/>
            <person name="Stover N.A."/>
            <person name="Gregory B.D."/>
            <person name="Nowacki M."/>
            <person name="Derisi J."/>
            <person name="Roy S.W."/>
            <person name="Marshall W.F."/>
            <person name="Sood P."/>
        </authorList>
    </citation>
    <scope>NUCLEOTIDE SEQUENCE [LARGE SCALE GENOMIC DNA]</scope>
    <source>
        <strain evidence="7">WM001</strain>
    </source>
</reference>
<dbReference type="AlphaFoldDB" id="A0A1R2CRC9"/>
<protein>
    <recommendedName>
        <fullName evidence="6">Peptidase M14 domain-containing protein</fullName>
    </recommendedName>
</protein>
<evidence type="ECO:0000256" key="5">
    <source>
        <dbReference type="SAM" id="MobiDB-lite"/>
    </source>
</evidence>
<feature type="region of interest" description="Disordered" evidence="5">
    <location>
        <begin position="592"/>
        <end position="645"/>
    </location>
</feature>
<dbReference type="EMBL" id="MPUH01000079">
    <property type="protein sequence ID" value="OMJ91543.1"/>
    <property type="molecule type" value="Genomic_DNA"/>
</dbReference>
<dbReference type="OrthoDB" id="10253041at2759"/>
<comment type="similarity">
    <text evidence="2 3">Belongs to the peptidase M14 family.</text>
</comment>
<feature type="domain" description="Peptidase M14" evidence="6">
    <location>
        <begin position="244"/>
        <end position="528"/>
    </location>
</feature>
<proteinExistence type="inferred from homology"/>
<dbReference type="Pfam" id="PF18027">
    <property type="entry name" value="Pepdidase_M14_N"/>
    <property type="match status" value="1"/>
</dbReference>
<dbReference type="PROSITE" id="PS52035">
    <property type="entry name" value="PEPTIDASE_M14"/>
    <property type="match status" value="1"/>
</dbReference>
<comment type="cofactor">
    <cofactor evidence="1">
        <name>Zn(2+)</name>
        <dbReference type="ChEBI" id="CHEBI:29105"/>
    </cofactor>
</comment>
<evidence type="ECO:0000256" key="2">
    <source>
        <dbReference type="ARBA" id="ARBA00005988"/>
    </source>
</evidence>
<feature type="compositionally biased region" description="Low complexity" evidence="5">
    <location>
        <begin position="592"/>
        <end position="603"/>
    </location>
</feature>
<keyword evidence="4" id="KW-0175">Coiled coil</keyword>
<evidence type="ECO:0000256" key="1">
    <source>
        <dbReference type="ARBA" id="ARBA00001947"/>
    </source>
</evidence>
<dbReference type="Gene3D" id="3.40.630.10">
    <property type="entry name" value="Zn peptidases"/>
    <property type="match status" value="1"/>
</dbReference>
<dbReference type="Proteomes" id="UP000187209">
    <property type="component" value="Unassembled WGS sequence"/>
</dbReference>
<feature type="active site" description="Proton donor/acceptor" evidence="3">
    <location>
        <position position="491"/>
    </location>
</feature>
<dbReference type="InterPro" id="IPR050821">
    <property type="entry name" value="Cytosolic_carboxypeptidase"/>
</dbReference>
<evidence type="ECO:0000256" key="4">
    <source>
        <dbReference type="SAM" id="Coils"/>
    </source>
</evidence>